<dbReference type="EMBL" id="JABVEC010000015">
    <property type="protein sequence ID" value="MBC6467828.1"/>
    <property type="molecule type" value="Genomic_DNA"/>
</dbReference>
<evidence type="ECO:0000256" key="1">
    <source>
        <dbReference type="ARBA" id="ARBA00004196"/>
    </source>
</evidence>
<evidence type="ECO:0000256" key="5">
    <source>
        <dbReference type="SAM" id="SignalP"/>
    </source>
</evidence>
<feature type="chain" id="PRO_5047405768" evidence="5">
    <location>
        <begin position="32"/>
        <end position="356"/>
    </location>
</feature>
<evidence type="ECO:0000256" key="3">
    <source>
        <dbReference type="ARBA" id="ARBA00022448"/>
    </source>
</evidence>
<dbReference type="Proteomes" id="UP000805614">
    <property type="component" value="Unassembled WGS sequence"/>
</dbReference>
<protein>
    <submittedName>
        <fullName evidence="7">Iron-siderophore ABC transporter substrate-binding protein</fullName>
    </submittedName>
</protein>
<dbReference type="PROSITE" id="PS51257">
    <property type="entry name" value="PROKAR_LIPOPROTEIN"/>
    <property type="match status" value="1"/>
</dbReference>
<feature type="domain" description="Fe/B12 periplasmic-binding" evidence="6">
    <location>
        <begin position="71"/>
        <end position="344"/>
    </location>
</feature>
<evidence type="ECO:0000256" key="4">
    <source>
        <dbReference type="ARBA" id="ARBA00022729"/>
    </source>
</evidence>
<keyword evidence="3" id="KW-0813">Transport</keyword>
<dbReference type="SUPFAM" id="SSF53807">
    <property type="entry name" value="Helical backbone' metal receptor"/>
    <property type="match status" value="1"/>
</dbReference>
<dbReference type="InterPro" id="IPR051313">
    <property type="entry name" value="Bact_iron-sidero_bind"/>
</dbReference>
<dbReference type="CDD" id="cd01146">
    <property type="entry name" value="FhuD"/>
    <property type="match status" value="1"/>
</dbReference>
<comment type="caution">
    <text evidence="7">The sequence shown here is derived from an EMBL/GenBank/DDBJ whole genome shotgun (WGS) entry which is preliminary data.</text>
</comment>
<dbReference type="PANTHER" id="PTHR30532:SF24">
    <property type="entry name" value="FERRIC ENTEROBACTIN-BINDING PERIPLASMIC PROTEIN FEPB"/>
    <property type="match status" value="1"/>
</dbReference>
<gene>
    <name evidence="7" type="ORF">HKK74_20355</name>
</gene>
<comment type="similarity">
    <text evidence="2">Belongs to the bacterial solute-binding protein 8 family.</text>
</comment>
<comment type="subcellular location">
    <subcellularLocation>
        <location evidence="1">Cell envelope</location>
    </subcellularLocation>
</comment>
<proteinExistence type="inferred from homology"/>
<organism evidence="7 8">
    <name type="scientific">Actinomadura alba</name>
    <dbReference type="NCBI Taxonomy" id="406431"/>
    <lineage>
        <taxon>Bacteria</taxon>
        <taxon>Bacillati</taxon>
        <taxon>Actinomycetota</taxon>
        <taxon>Actinomycetes</taxon>
        <taxon>Streptosporangiales</taxon>
        <taxon>Thermomonosporaceae</taxon>
        <taxon>Actinomadura</taxon>
    </lineage>
</organism>
<dbReference type="InterPro" id="IPR002491">
    <property type="entry name" value="ABC_transptr_periplasmic_BD"/>
</dbReference>
<dbReference type="PANTHER" id="PTHR30532">
    <property type="entry name" value="IRON III DICITRATE-BINDING PERIPLASMIC PROTEIN"/>
    <property type="match status" value="1"/>
</dbReference>
<reference evidence="7 8" key="1">
    <citation type="submission" date="2020-06" db="EMBL/GenBank/DDBJ databases">
        <title>Actinomadura xiongansis sp. nov., isolated from soil of Baiyangdian.</title>
        <authorList>
            <person name="Zhang X."/>
        </authorList>
    </citation>
    <scope>NUCLEOTIDE SEQUENCE [LARGE SCALE GENOMIC DNA]</scope>
    <source>
        <strain evidence="7 8">HBUM206468</strain>
    </source>
</reference>
<dbReference type="RefSeq" id="WP_187244848.1">
    <property type="nucleotide sequence ID" value="NZ_BAAAOK010000001.1"/>
</dbReference>
<evidence type="ECO:0000259" key="6">
    <source>
        <dbReference type="PROSITE" id="PS50983"/>
    </source>
</evidence>
<keyword evidence="8" id="KW-1185">Reference proteome</keyword>
<dbReference type="Gene3D" id="3.40.50.1980">
    <property type="entry name" value="Nitrogenase molybdenum iron protein domain"/>
    <property type="match status" value="2"/>
</dbReference>
<evidence type="ECO:0000313" key="7">
    <source>
        <dbReference type="EMBL" id="MBC6467828.1"/>
    </source>
</evidence>
<sequence length="356" mass="37767">MKRPRTSGPFLRRARLAGLFTSLALALTALTACGGGSESETSAPAASGGTAFPVTVQHKYGSTTITKEPKRIVTVGLTDQDALLALGVVPVGATEFDGGYPGAIGPWAQDRRGGAALPEVLKDTGGGPPLEKVAALKPDLILSLYAGTTKNTYTTLSKIAPTVAQPKEYADYGIPWQELTKTAGLAIGKREQAEKVVADLEARLAKERKDQPEFKGRTGLLATPYDGHFVYGAQDPRSRVLASLGFTIPADLDKVIGAKFGANISRERVDLLDTDAIVWIVPDVKADRSKLHADRLYGALEVAEQEREVFLDEKSSYGHAVSFASVLSIPYVLDRLVPQLAKAVDGDAATKVVPAT</sequence>
<name>A0ABR7LSK7_9ACTN</name>
<dbReference type="Pfam" id="PF01497">
    <property type="entry name" value="Peripla_BP_2"/>
    <property type="match status" value="1"/>
</dbReference>
<evidence type="ECO:0000313" key="8">
    <source>
        <dbReference type="Proteomes" id="UP000805614"/>
    </source>
</evidence>
<dbReference type="PROSITE" id="PS50983">
    <property type="entry name" value="FE_B12_PBP"/>
    <property type="match status" value="1"/>
</dbReference>
<feature type="signal peptide" evidence="5">
    <location>
        <begin position="1"/>
        <end position="31"/>
    </location>
</feature>
<keyword evidence="4 5" id="KW-0732">Signal</keyword>
<evidence type="ECO:0000256" key="2">
    <source>
        <dbReference type="ARBA" id="ARBA00008814"/>
    </source>
</evidence>
<accession>A0ABR7LSK7</accession>